<sequence>MESFAVENGRQKKAATTTFGMIRRGNASDLAKMKPHFFRVMLDFMLQDAKISLLSMLPFSISSMTCACVMLEYKNQERKLPPQIQISPSP</sequence>
<dbReference type="Proteomes" id="UP001497516">
    <property type="component" value="Chromosome 8"/>
</dbReference>
<gene>
    <name evidence="1" type="ORF">LTRI10_LOCUS48366</name>
</gene>
<keyword evidence="2" id="KW-1185">Reference proteome</keyword>
<organism evidence="1 2">
    <name type="scientific">Linum trigynum</name>
    <dbReference type="NCBI Taxonomy" id="586398"/>
    <lineage>
        <taxon>Eukaryota</taxon>
        <taxon>Viridiplantae</taxon>
        <taxon>Streptophyta</taxon>
        <taxon>Embryophyta</taxon>
        <taxon>Tracheophyta</taxon>
        <taxon>Spermatophyta</taxon>
        <taxon>Magnoliopsida</taxon>
        <taxon>eudicotyledons</taxon>
        <taxon>Gunneridae</taxon>
        <taxon>Pentapetalae</taxon>
        <taxon>rosids</taxon>
        <taxon>fabids</taxon>
        <taxon>Malpighiales</taxon>
        <taxon>Linaceae</taxon>
        <taxon>Linum</taxon>
    </lineage>
</organism>
<dbReference type="EMBL" id="OZ034821">
    <property type="protein sequence ID" value="CAL1408800.1"/>
    <property type="molecule type" value="Genomic_DNA"/>
</dbReference>
<name>A0AAV2GH68_9ROSI</name>
<dbReference type="AlphaFoldDB" id="A0AAV2GH68"/>
<evidence type="ECO:0000313" key="1">
    <source>
        <dbReference type="EMBL" id="CAL1408800.1"/>
    </source>
</evidence>
<protein>
    <submittedName>
        <fullName evidence="1">Uncharacterized protein</fullName>
    </submittedName>
</protein>
<proteinExistence type="predicted"/>
<reference evidence="1 2" key="1">
    <citation type="submission" date="2024-04" db="EMBL/GenBank/DDBJ databases">
        <authorList>
            <person name="Fracassetti M."/>
        </authorList>
    </citation>
    <scope>NUCLEOTIDE SEQUENCE [LARGE SCALE GENOMIC DNA]</scope>
</reference>
<accession>A0AAV2GH68</accession>
<evidence type="ECO:0000313" key="2">
    <source>
        <dbReference type="Proteomes" id="UP001497516"/>
    </source>
</evidence>